<keyword evidence="2" id="KW-1185">Reference proteome</keyword>
<dbReference type="OrthoDB" id="8450901at2"/>
<reference evidence="1 2" key="1">
    <citation type="submission" date="2015-10" db="EMBL/GenBank/DDBJ databases">
        <title>Conservation of the essential genome among Caulobacter and Brevundimonas species.</title>
        <authorList>
            <person name="Scott D."/>
            <person name="Ely B."/>
        </authorList>
    </citation>
    <scope>NUCLEOTIDE SEQUENCE [LARGE SCALE GENOMIC DNA]</scope>
    <source>
        <strain evidence="1 2">CB4</strain>
    </source>
</reference>
<dbReference type="EMBL" id="CP013002">
    <property type="protein sequence ID" value="ALL14294.1"/>
    <property type="molecule type" value="Genomic_DNA"/>
</dbReference>
<name>A0A0P0P199_9CAUL</name>
<dbReference type="RefSeq" id="WP_062148638.1">
    <property type="nucleotide sequence ID" value="NZ_CP013002.1"/>
</dbReference>
<evidence type="ECO:0000313" key="1">
    <source>
        <dbReference type="EMBL" id="ALL14294.1"/>
    </source>
</evidence>
<accession>A0A0P0P199</accession>
<proteinExistence type="predicted"/>
<protein>
    <submittedName>
        <fullName evidence="1">Uncharacterized protein</fullName>
    </submittedName>
</protein>
<dbReference type="STRING" id="69395.AQ619_13590"/>
<sequence>MTKRARHRDENTPDLFDHAALFPVETPRDMVSAVDFNATIAAAMARALDEARANGIDRFEVAKRMSLILGVEVSKHMIDAYTSQARETHTIALVRFKALARATGCLWLWNVALEGEGLTLLQGDEALHAQISLAETRIRALQDEVKAMKATAPLQVSRSIRR</sequence>
<dbReference type="AlphaFoldDB" id="A0A0P0P199"/>
<dbReference type="KEGG" id="chq:AQ619_13590"/>
<evidence type="ECO:0000313" key="2">
    <source>
        <dbReference type="Proteomes" id="UP000056905"/>
    </source>
</evidence>
<organism evidence="1 2">
    <name type="scientific">Caulobacter henricii</name>
    <dbReference type="NCBI Taxonomy" id="69395"/>
    <lineage>
        <taxon>Bacteria</taxon>
        <taxon>Pseudomonadati</taxon>
        <taxon>Pseudomonadota</taxon>
        <taxon>Alphaproteobacteria</taxon>
        <taxon>Caulobacterales</taxon>
        <taxon>Caulobacteraceae</taxon>
        <taxon>Caulobacter</taxon>
    </lineage>
</organism>
<dbReference type="Proteomes" id="UP000056905">
    <property type="component" value="Chromosome"/>
</dbReference>
<gene>
    <name evidence="1" type="ORF">AQ619_13590</name>
</gene>